<dbReference type="CDD" id="cd11660">
    <property type="entry name" value="SANT_TRF"/>
    <property type="match status" value="1"/>
</dbReference>
<organism evidence="2 3">
    <name type="scientific">Zingiber officinale</name>
    <name type="common">Ginger</name>
    <name type="synonym">Amomum zingiber</name>
    <dbReference type="NCBI Taxonomy" id="94328"/>
    <lineage>
        <taxon>Eukaryota</taxon>
        <taxon>Viridiplantae</taxon>
        <taxon>Streptophyta</taxon>
        <taxon>Embryophyta</taxon>
        <taxon>Tracheophyta</taxon>
        <taxon>Spermatophyta</taxon>
        <taxon>Magnoliopsida</taxon>
        <taxon>Liliopsida</taxon>
        <taxon>Zingiberales</taxon>
        <taxon>Zingiberaceae</taxon>
        <taxon>Zingiber</taxon>
    </lineage>
</organism>
<feature type="compositionally biased region" description="Low complexity" evidence="1">
    <location>
        <begin position="13"/>
        <end position="26"/>
    </location>
</feature>
<accession>A0A8J5FYF4</accession>
<dbReference type="EMBL" id="JACMSC010000012">
    <property type="protein sequence ID" value="KAG6496201.1"/>
    <property type="molecule type" value="Genomic_DNA"/>
</dbReference>
<evidence type="ECO:0000313" key="3">
    <source>
        <dbReference type="Proteomes" id="UP000734854"/>
    </source>
</evidence>
<reference evidence="2 3" key="1">
    <citation type="submission" date="2020-08" db="EMBL/GenBank/DDBJ databases">
        <title>Plant Genome Project.</title>
        <authorList>
            <person name="Zhang R.-G."/>
        </authorList>
    </citation>
    <scope>NUCLEOTIDE SEQUENCE [LARGE SCALE GENOMIC DNA]</scope>
    <source>
        <tissue evidence="2">Rhizome</tissue>
    </source>
</reference>
<keyword evidence="3" id="KW-1185">Reference proteome</keyword>
<dbReference type="Gene3D" id="1.10.246.220">
    <property type="match status" value="1"/>
</dbReference>
<comment type="caution">
    <text evidence="2">The sequence shown here is derived from an EMBL/GenBank/DDBJ whole genome shotgun (WGS) entry which is preliminary data.</text>
</comment>
<dbReference type="InterPro" id="IPR009057">
    <property type="entry name" value="Homeodomain-like_sf"/>
</dbReference>
<evidence type="ECO:0000313" key="2">
    <source>
        <dbReference type="EMBL" id="KAG6496201.1"/>
    </source>
</evidence>
<evidence type="ECO:0008006" key="4">
    <source>
        <dbReference type="Google" id="ProtNLM"/>
    </source>
</evidence>
<dbReference type="AlphaFoldDB" id="A0A8J5FYF4"/>
<feature type="region of interest" description="Disordered" evidence="1">
    <location>
        <begin position="1"/>
        <end position="45"/>
    </location>
</feature>
<gene>
    <name evidence="2" type="ORF">ZIOFF_044049</name>
</gene>
<dbReference type="SUPFAM" id="SSF46689">
    <property type="entry name" value="Homeodomain-like"/>
    <property type="match status" value="1"/>
</dbReference>
<dbReference type="Proteomes" id="UP000734854">
    <property type="component" value="Unassembled WGS sequence"/>
</dbReference>
<name>A0A8J5FYF4_ZINOF</name>
<sequence length="649" mass="73150">MRPAPSSFHLSDPRPIIPIRLSSPPRVRNRRQSKAATKWQSPPSPAPLPSYVSFDSVNYRSPVRAHRGEFDLLLSLACLRAQSLIPVVLSISSLTRPISRNMELVEVNLNGPMESIVKCSFEAESSLVKNNFTCKHIQVHVNSHFGPTSENDEMKAEHLFLDPQTEIDLSEDIMLRDSANDEDCLAIEDFKFATDYMDQRIHFGNSNPDALLLQKYQFTDRLFQGVNDESFGFLNKFCRSTTPDMLLECFQMKSASPSTSCIRSARYELQAKSSEKFTDLNEISDLPNALDSLAETTPDRGTIFINNATAKQFPDDFSSNFGQDIEMYYEQVLGHHPYCGSGNLTEIDNFSSPFKFFSTPNDDIDEMVWIPENHFGVSSQCRSMSNGIQVAKQIEHSLGNGMERLSEAQNRDVELLIWENKENAGISNKKLRKTRRCTEQASNFKSRCYGETRGAIPKKPRSLRTPRIRPKLDEVKETMINDKFSTSAAESKPTYESELRDDASENWNMRIRNLKYGFRRKKHNKIWTLAEVMKLIEGVSHCGVGRWIEIKKYSFPAFAFRNSIDLKVLDASHFSMLSWGMQETSVTDGARVPLATCKGIISDSGQGPPSLVLMPNSGALDDGRLKNSILSDDIVSTFLVGFETNAVSG</sequence>
<proteinExistence type="predicted"/>
<dbReference type="PANTHER" id="PTHR47122:SF8">
    <property type="entry name" value="MYB-LIKE DOMAIN-CONTAINING PROTEIN"/>
    <property type="match status" value="1"/>
</dbReference>
<evidence type="ECO:0000256" key="1">
    <source>
        <dbReference type="SAM" id="MobiDB-lite"/>
    </source>
</evidence>
<dbReference type="PANTHER" id="PTHR47122">
    <property type="entry name" value="MYB-LIKE DNA-BINDING DOMAIN CONTAINING PROTEIN, EXPRESSED"/>
    <property type="match status" value="1"/>
</dbReference>
<protein>
    <recommendedName>
        <fullName evidence="4">Myb-like domain-containing protein</fullName>
    </recommendedName>
</protein>